<reference evidence="2" key="1">
    <citation type="submission" date="2022-11" db="UniProtKB">
        <authorList>
            <consortium name="WormBaseParasite"/>
        </authorList>
    </citation>
    <scope>IDENTIFICATION</scope>
</reference>
<accession>A0A914IFT5</accession>
<protein>
    <submittedName>
        <fullName evidence="2">Uncharacterized protein</fullName>
    </submittedName>
</protein>
<sequence length="88" mass="9789">MLCQMLTKTLQDKKCCGSSPTALNSQASLDLSFLYKCFPCTSCSIRRSMRSCCSTDCQESLRKFVTCECARTTVYGNTQNLDLICCSI</sequence>
<keyword evidence="1" id="KW-1185">Reference proteome</keyword>
<name>A0A914IFT5_GLORO</name>
<organism evidence="1 2">
    <name type="scientific">Globodera rostochiensis</name>
    <name type="common">Golden nematode worm</name>
    <name type="synonym">Heterodera rostochiensis</name>
    <dbReference type="NCBI Taxonomy" id="31243"/>
    <lineage>
        <taxon>Eukaryota</taxon>
        <taxon>Metazoa</taxon>
        <taxon>Ecdysozoa</taxon>
        <taxon>Nematoda</taxon>
        <taxon>Chromadorea</taxon>
        <taxon>Rhabditida</taxon>
        <taxon>Tylenchina</taxon>
        <taxon>Tylenchomorpha</taxon>
        <taxon>Tylenchoidea</taxon>
        <taxon>Heteroderidae</taxon>
        <taxon>Heteroderinae</taxon>
        <taxon>Globodera</taxon>
    </lineage>
</organism>
<evidence type="ECO:0000313" key="1">
    <source>
        <dbReference type="Proteomes" id="UP000887572"/>
    </source>
</evidence>
<evidence type="ECO:0000313" key="2">
    <source>
        <dbReference type="WBParaSite" id="Gr19_v10_g9505.t1"/>
    </source>
</evidence>
<dbReference type="AlphaFoldDB" id="A0A914IFT5"/>
<proteinExistence type="predicted"/>
<dbReference type="WBParaSite" id="Gr19_v10_g9505.t1">
    <property type="protein sequence ID" value="Gr19_v10_g9505.t1"/>
    <property type="gene ID" value="Gr19_v10_g9505"/>
</dbReference>
<dbReference type="Proteomes" id="UP000887572">
    <property type="component" value="Unplaced"/>
</dbReference>